<evidence type="ECO:0000256" key="5">
    <source>
        <dbReference type="ARBA" id="ARBA00022989"/>
    </source>
</evidence>
<dbReference type="Proteomes" id="UP000662111">
    <property type="component" value="Unassembled WGS sequence"/>
</dbReference>
<evidence type="ECO:0000256" key="4">
    <source>
        <dbReference type="ARBA" id="ARBA00022692"/>
    </source>
</evidence>
<evidence type="ECO:0000256" key="1">
    <source>
        <dbReference type="ARBA" id="ARBA00004651"/>
    </source>
</evidence>
<dbReference type="EMBL" id="BMLB01000007">
    <property type="protein sequence ID" value="GGK79715.1"/>
    <property type="molecule type" value="Genomic_DNA"/>
</dbReference>
<proteinExistence type="inferred from homology"/>
<comment type="caution">
    <text evidence="9">The sequence shown here is derived from an EMBL/GenBank/DDBJ whole genome shotgun (WGS) entry which is preliminary data.</text>
</comment>
<keyword evidence="5 7" id="KW-1133">Transmembrane helix</keyword>
<dbReference type="PANTHER" id="PTHR30151:SF20">
    <property type="entry name" value="ABC TRANSPORTER PERMEASE PROTEIN HI_0355-RELATED"/>
    <property type="match status" value="1"/>
</dbReference>
<feature type="transmembrane region" description="Helical" evidence="7">
    <location>
        <begin position="125"/>
        <end position="146"/>
    </location>
</feature>
<dbReference type="RefSeq" id="WP_022922291.1">
    <property type="nucleotide sequence ID" value="NZ_BMLB01000007.1"/>
</dbReference>
<accession>A0ABQ2FBH4</accession>
<dbReference type="PROSITE" id="PS50928">
    <property type="entry name" value="ABC_TM1"/>
    <property type="match status" value="1"/>
</dbReference>
<dbReference type="Pfam" id="PF00528">
    <property type="entry name" value="BPD_transp_1"/>
    <property type="match status" value="1"/>
</dbReference>
<keyword evidence="4 7" id="KW-0812">Transmembrane</keyword>
<organism evidence="9 10">
    <name type="scientific">Ornithinimicrobium pekingense</name>
    <dbReference type="NCBI Taxonomy" id="384677"/>
    <lineage>
        <taxon>Bacteria</taxon>
        <taxon>Bacillati</taxon>
        <taxon>Actinomycetota</taxon>
        <taxon>Actinomycetes</taxon>
        <taxon>Micrococcales</taxon>
        <taxon>Ornithinimicrobiaceae</taxon>
        <taxon>Ornithinimicrobium</taxon>
    </lineage>
</organism>
<keyword evidence="2 7" id="KW-0813">Transport</keyword>
<protein>
    <submittedName>
        <fullName evidence="9">ABC transporter permease</fullName>
    </submittedName>
</protein>
<dbReference type="CDD" id="cd06261">
    <property type="entry name" value="TM_PBP2"/>
    <property type="match status" value="1"/>
</dbReference>
<keyword evidence="6 7" id="KW-0472">Membrane</keyword>
<dbReference type="InterPro" id="IPR000515">
    <property type="entry name" value="MetI-like"/>
</dbReference>
<dbReference type="InterPro" id="IPR035906">
    <property type="entry name" value="MetI-like_sf"/>
</dbReference>
<gene>
    <name evidence="9" type="ORF">GCM10011509_30320</name>
</gene>
<keyword evidence="10" id="KW-1185">Reference proteome</keyword>
<name>A0ABQ2FBH4_9MICO</name>
<evidence type="ECO:0000256" key="6">
    <source>
        <dbReference type="ARBA" id="ARBA00023136"/>
    </source>
</evidence>
<feature type="transmembrane region" description="Helical" evidence="7">
    <location>
        <begin position="31"/>
        <end position="57"/>
    </location>
</feature>
<sequence>MVLTRSQPTQARTRRRPTEGRRGLLARMPSWAPVLISIAVFLAAWQLLVTFGGISQLVLPSPLSVAEQVVIVTQQLFVGGFLAGQLWITVQEILLGFVLAVVVGVIVGIVVGLTSFGRRGIMPLFVLLDATPKIAFAPVFIAWFGFGIASKFLMAAFMSIFPIIVSTAQGVAAVEPDELKLFQSMKASRWDIFWKLRVHRALPYLFTGLKIAVVACLTGAVAAEFIGGGIGFGEQVRVAAARIALDRVFALIFFLSLLGLALFMSVAWLEKRLTFWNVRS</sequence>
<feature type="transmembrane region" description="Helical" evidence="7">
    <location>
        <begin position="94"/>
        <end position="113"/>
    </location>
</feature>
<evidence type="ECO:0000313" key="10">
    <source>
        <dbReference type="Proteomes" id="UP000662111"/>
    </source>
</evidence>
<feature type="transmembrane region" description="Helical" evidence="7">
    <location>
        <begin position="152"/>
        <end position="174"/>
    </location>
</feature>
<evidence type="ECO:0000313" key="9">
    <source>
        <dbReference type="EMBL" id="GGK79715.1"/>
    </source>
</evidence>
<dbReference type="Gene3D" id="1.10.3720.10">
    <property type="entry name" value="MetI-like"/>
    <property type="match status" value="1"/>
</dbReference>
<dbReference type="SUPFAM" id="SSF161098">
    <property type="entry name" value="MetI-like"/>
    <property type="match status" value="1"/>
</dbReference>
<evidence type="ECO:0000256" key="7">
    <source>
        <dbReference type="RuleBase" id="RU363032"/>
    </source>
</evidence>
<evidence type="ECO:0000256" key="3">
    <source>
        <dbReference type="ARBA" id="ARBA00022475"/>
    </source>
</evidence>
<comment type="subcellular location">
    <subcellularLocation>
        <location evidence="1 7">Cell membrane</location>
        <topology evidence="1 7">Multi-pass membrane protein</topology>
    </subcellularLocation>
</comment>
<feature type="transmembrane region" description="Helical" evidence="7">
    <location>
        <begin position="204"/>
        <end position="228"/>
    </location>
</feature>
<dbReference type="PANTHER" id="PTHR30151">
    <property type="entry name" value="ALKANE SULFONATE ABC TRANSPORTER-RELATED, MEMBRANE SUBUNIT"/>
    <property type="match status" value="1"/>
</dbReference>
<feature type="transmembrane region" description="Helical" evidence="7">
    <location>
        <begin position="248"/>
        <end position="269"/>
    </location>
</feature>
<evidence type="ECO:0000259" key="8">
    <source>
        <dbReference type="PROSITE" id="PS50928"/>
    </source>
</evidence>
<feature type="domain" description="ABC transmembrane type-1" evidence="8">
    <location>
        <begin position="86"/>
        <end position="264"/>
    </location>
</feature>
<feature type="transmembrane region" description="Helical" evidence="7">
    <location>
        <begin position="69"/>
        <end position="88"/>
    </location>
</feature>
<evidence type="ECO:0000256" key="2">
    <source>
        <dbReference type="ARBA" id="ARBA00022448"/>
    </source>
</evidence>
<comment type="similarity">
    <text evidence="7">Belongs to the binding-protein-dependent transport system permease family.</text>
</comment>
<reference evidence="10" key="1">
    <citation type="journal article" date="2019" name="Int. J. Syst. Evol. Microbiol.">
        <title>The Global Catalogue of Microorganisms (GCM) 10K type strain sequencing project: providing services to taxonomists for standard genome sequencing and annotation.</title>
        <authorList>
            <consortium name="The Broad Institute Genomics Platform"/>
            <consortium name="The Broad Institute Genome Sequencing Center for Infectious Disease"/>
            <person name="Wu L."/>
            <person name="Ma J."/>
        </authorList>
    </citation>
    <scope>NUCLEOTIDE SEQUENCE [LARGE SCALE GENOMIC DNA]</scope>
    <source>
        <strain evidence="10">CGMCC 1.5362</strain>
    </source>
</reference>
<keyword evidence="3" id="KW-1003">Cell membrane</keyword>